<evidence type="ECO:0008006" key="4">
    <source>
        <dbReference type="Google" id="ProtNLM"/>
    </source>
</evidence>
<proteinExistence type="predicted"/>
<protein>
    <recommendedName>
        <fullName evidence="4">Defensin</fullName>
    </recommendedName>
</protein>
<evidence type="ECO:0000313" key="2">
    <source>
        <dbReference type="EMBL" id="KAK4208169.1"/>
    </source>
</evidence>
<dbReference type="Proteomes" id="UP001301769">
    <property type="component" value="Unassembled WGS sequence"/>
</dbReference>
<dbReference type="EMBL" id="MU858255">
    <property type="protein sequence ID" value="KAK4208169.1"/>
    <property type="molecule type" value="Genomic_DNA"/>
</dbReference>
<evidence type="ECO:0000256" key="1">
    <source>
        <dbReference type="SAM" id="SignalP"/>
    </source>
</evidence>
<organism evidence="2 3">
    <name type="scientific">Rhypophila decipiens</name>
    <dbReference type="NCBI Taxonomy" id="261697"/>
    <lineage>
        <taxon>Eukaryota</taxon>
        <taxon>Fungi</taxon>
        <taxon>Dikarya</taxon>
        <taxon>Ascomycota</taxon>
        <taxon>Pezizomycotina</taxon>
        <taxon>Sordariomycetes</taxon>
        <taxon>Sordariomycetidae</taxon>
        <taxon>Sordariales</taxon>
        <taxon>Naviculisporaceae</taxon>
        <taxon>Rhypophila</taxon>
    </lineage>
</organism>
<keyword evidence="1" id="KW-0732">Signal</keyword>
<evidence type="ECO:0000313" key="3">
    <source>
        <dbReference type="Proteomes" id="UP001301769"/>
    </source>
</evidence>
<reference evidence="2" key="1">
    <citation type="journal article" date="2023" name="Mol. Phylogenet. Evol.">
        <title>Genome-scale phylogeny and comparative genomics of the fungal order Sordariales.</title>
        <authorList>
            <person name="Hensen N."/>
            <person name="Bonometti L."/>
            <person name="Westerberg I."/>
            <person name="Brannstrom I.O."/>
            <person name="Guillou S."/>
            <person name="Cros-Aarteil S."/>
            <person name="Calhoun S."/>
            <person name="Haridas S."/>
            <person name="Kuo A."/>
            <person name="Mondo S."/>
            <person name="Pangilinan J."/>
            <person name="Riley R."/>
            <person name="LaButti K."/>
            <person name="Andreopoulos B."/>
            <person name="Lipzen A."/>
            <person name="Chen C."/>
            <person name="Yan M."/>
            <person name="Daum C."/>
            <person name="Ng V."/>
            <person name="Clum A."/>
            <person name="Steindorff A."/>
            <person name="Ohm R.A."/>
            <person name="Martin F."/>
            <person name="Silar P."/>
            <person name="Natvig D.O."/>
            <person name="Lalanne C."/>
            <person name="Gautier V."/>
            <person name="Ament-Velasquez S.L."/>
            <person name="Kruys A."/>
            <person name="Hutchinson M.I."/>
            <person name="Powell A.J."/>
            <person name="Barry K."/>
            <person name="Miller A.N."/>
            <person name="Grigoriev I.V."/>
            <person name="Debuchy R."/>
            <person name="Gladieux P."/>
            <person name="Hiltunen Thoren M."/>
            <person name="Johannesson H."/>
        </authorList>
    </citation>
    <scope>NUCLEOTIDE SEQUENCE</scope>
    <source>
        <strain evidence="2">PSN293</strain>
    </source>
</reference>
<feature type="signal peptide" evidence="1">
    <location>
        <begin position="1"/>
        <end position="18"/>
    </location>
</feature>
<accession>A0AAN6XWV5</accession>
<feature type="chain" id="PRO_5042924220" description="Defensin" evidence="1">
    <location>
        <begin position="19"/>
        <end position="79"/>
    </location>
</feature>
<name>A0AAN6XWV5_9PEZI</name>
<dbReference type="AlphaFoldDB" id="A0AAN6XWV5"/>
<reference evidence="2" key="2">
    <citation type="submission" date="2023-05" db="EMBL/GenBank/DDBJ databases">
        <authorList>
            <consortium name="Lawrence Berkeley National Laboratory"/>
            <person name="Steindorff A."/>
            <person name="Hensen N."/>
            <person name="Bonometti L."/>
            <person name="Westerberg I."/>
            <person name="Brannstrom I.O."/>
            <person name="Guillou S."/>
            <person name="Cros-Aarteil S."/>
            <person name="Calhoun S."/>
            <person name="Haridas S."/>
            <person name="Kuo A."/>
            <person name="Mondo S."/>
            <person name="Pangilinan J."/>
            <person name="Riley R."/>
            <person name="Labutti K."/>
            <person name="Andreopoulos B."/>
            <person name="Lipzen A."/>
            <person name="Chen C."/>
            <person name="Yanf M."/>
            <person name="Daum C."/>
            <person name="Ng V."/>
            <person name="Clum A."/>
            <person name="Ohm R."/>
            <person name="Martin F."/>
            <person name="Silar P."/>
            <person name="Natvig D."/>
            <person name="Lalanne C."/>
            <person name="Gautier V."/>
            <person name="Ament-Velasquez S.L."/>
            <person name="Kruys A."/>
            <person name="Hutchinson M.I."/>
            <person name="Powell A.J."/>
            <person name="Barry K."/>
            <person name="Miller A.N."/>
            <person name="Grigoriev I.V."/>
            <person name="Debuchy R."/>
            <person name="Gladieux P."/>
            <person name="Thoren M.H."/>
            <person name="Johannesson H."/>
        </authorList>
    </citation>
    <scope>NUCLEOTIDE SEQUENCE</scope>
    <source>
        <strain evidence="2">PSN293</strain>
    </source>
</reference>
<comment type="caution">
    <text evidence="2">The sequence shown here is derived from an EMBL/GenBank/DDBJ whole genome shotgun (WGS) entry which is preliminary data.</text>
</comment>
<keyword evidence="3" id="KW-1185">Reference proteome</keyword>
<gene>
    <name evidence="2" type="ORF">QBC37DRAFT_392231</name>
</gene>
<sequence length="79" mass="8344">MKLQAILTIAMAAITASAAPADTDAAAPAAIAADNCFHPSSCSRTWGGKCEDYCDKRGFSHMTGDNCGWLKKKCCCIKK</sequence>